<evidence type="ECO:0000313" key="3">
    <source>
        <dbReference type="Proteomes" id="UP000199213"/>
    </source>
</evidence>
<dbReference type="Proteomes" id="UP000199213">
    <property type="component" value="Unassembled WGS sequence"/>
</dbReference>
<dbReference type="SUPFAM" id="SSF55729">
    <property type="entry name" value="Acyl-CoA N-acyltransferases (Nat)"/>
    <property type="match status" value="1"/>
</dbReference>
<reference evidence="3" key="1">
    <citation type="submission" date="2016-10" db="EMBL/GenBank/DDBJ databases">
        <authorList>
            <person name="Varghese N."/>
            <person name="Submissions S."/>
        </authorList>
    </citation>
    <scope>NUCLEOTIDE SEQUENCE [LARGE SCALE GENOMIC DNA]</scope>
    <source>
        <strain evidence="3">DSM 45460</strain>
    </source>
</reference>
<dbReference type="EMBL" id="FNFM01000002">
    <property type="protein sequence ID" value="SDJ84253.1"/>
    <property type="molecule type" value="Genomic_DNA"/>
</dbReference>
<dbReference type="AlphaFoldDB" id="A0A1G8X144"/>
<dbReference type="GO" id="GO:0005840">
    <property type="term" value="C:ribosome"/>
    <property type="evidence" value="ECO:0007669"/>
    <property type="project" value="UniProtKB-KW"/>
</dbReference>
<dbReference type="InterPro" id="IPR000182">
    <property type="entry name" value="GNAT_dom"/>
</dbReference>
<evidence type="ECO:0000313" key="2">
    <source>
        <dbReference type="EMBL" id="SDJ84253.1"/>
    </source>
</evidence>
<protein>
    <submittedName>
        <fullName evidence="2">Ribosomal protein S18 acetylase RimI</fullName>
    </submittedName>
</protein>
<dbReference type="GO" id="GO:0016747">
    <property type="term" value="F:acyltransferase activity, transferring groups other than amino-acyl groups"/>
    <property type="evidence" value="ECO:0007669"/>
    <property type="project" value="InterPro"/>
</dbReference>
<proteinExistence type="predicted"/>
<accession>A0A1G8X144</accession>
<dbReference type="CDD" id="cd04301">
    <property type="entry name" value="NAT_SF"/>
    <property type="match status" value="1"/>
</dbReference>
<feature type="domain" description="N-acetyltransferase" evidence="1">
    <location>
        <begin position="27"/>
        <end position="165"/>
    </location>
</feature>
<dbReference type="Gene3D" id="3.40.630.30">
    <property type="match status" value="1"/>
</dbReference>
<evidence type="ECO:0000259" key="1">
    <source>
        <dbReference type="PROSITE" id="PS51186"/>
    </source>
</evidence>
<dbReference type="Pfam" id="PF13508">
    <property type="entry name" value="Acetyltransf_7"/>
    <property type="match status" value="1"/>
</dbReference>
<organism evidence="2 3">
    <name type="scientific">Actinopolyspora mzabensis</name>
    <dbReference type="NCBI Taxonomy" id="995066"/>
    <lineage>
        <taxon>Bacteria</taxon>
        <taxon>Bacillati</taxon>
        <taxon>Actinomycetota</taxon>
        <taxon>Actinomycetes</taxon>
        <taxon>Actinopolysporales</taxon>
        <taxon>Actinopolysporaceae</taxon>
        <taxon>Actinopolyspora</taxon>
    </lineage>
</organism>
<gene>
    <name evidence="2" type="ORF">SAMN04487820_102327</name>
</gene>
<keyword evidence="3" id="KW-1185">Reference proteome</keyword>
<name>A0A1G8X144_ACTMZ</name>
<keyword evidence="2" id="KW-0687">Ribonucleoprotein</keyword>
<keyword evidence="2" id="KW-0689">Ribosomal protein</keyword>
<dbReference type="PROSITE" id="PS51186">
    <property type="entry name" value="GNAT"/>
    <property type="match status" value="1"/>
</dbReference>
<dbReference type="InterPro" id="IPR016181">
    <property type="entry name" value="Acyl_CoA_acyltransferase"/>
</dbReference>
<sequence>MLECASSRGLGECERSACSDDLVENSITVRDATPADILSTIGIDPLAEHGDATRSDSIHRYVETGKTRVAEMNAAVVGYCVVDRSFFGHEFVVLLTVDERVRRHGVGAALLRDAEHRWATTKLFTSTNLSNHAMQSLLFSLGWQSAGIVYGLDEGDPELFFIAPR</sequence>